<dbReference type="Proteomes" id="UP000224003">
    <property type="component" value="Unassembled WGS sequence"/>
</dbReference>
<sequence>MKNHTKGPKGLLLQTNKKWSHLKQKQCETISTWLREAYIEKIKVHNCRLKPREHEDVLESVMSKIYDREIWIPDYEVEKYYKGKINKWYNKHISLEEKMIRRKKYET</sequence>
<accession>A0A9X6WP47</accession>
<gene>
    <name evidence="1" type="ORF">COJ15_14440</name>
</gene>
<reference evidence="1 2" key="1">
    <citation type="submission" date="2017-09" db="EMBL/GenBank/DDBJ databases">
        <title>Large-scale bioinformatics analysis of Bacillus genomes uncovers conserved roles of natural products in bacterial physiology.</title>
        <authorList>
            <consortium name="Agbiome Team Llc"/>
            <person name="Bleich R.M."/>
            <person name="Grubbs K.J."/>
            <person name="Santa Maria K.C."/>
            <person name="Allen S.E."/>
            <person name="Farag S."/>
            <person name="Shank E.A."/>
            <person name="Bowers A."/>
        </authorList>
    </citation>
    <scope>NUCLEOTIDE SEQUENCE [LARGE SCALE GENOMIC DNA]</scope>
    <source>
        <strain evidence="1 2">AFS085496</strain>
    </source>
</reference>
<comment type="caution">
    <text evidence="1">The sequence shown here is derived from an EMBL/GenBank/DDBJ whole genome shotgun (WGS) entry which is preliminary data.</text>
</comment>
<evidence type="ECO:0000313" key="2">
    <source>
        <dbReference type="Proteomes" id="UP000224003"/>
    </source>
</evidence>
<organism evidence="1 2">
    <name type="scientific">Bacillus thuringiensis</name>
    <dbReference type="NCBI Taxonomy" id="1428"/>
    <lineage>
        <taxon>Bacteria</taxon>
        <taxon>Bacillati</taxon>
        <taxon>Bacillota</taxon>
        <taxon>Bacilli</taxon>
        <taxon>Bacillales</taxon>
        <taxon>Bacillaceae</taxon>
        <taxon>Bacillus</taxon>
        <taxon>Bacillus cereus group</taxon>
    </lineage>
</organism>
<name>A0A9X6WP47_BACTU</name>
<evidence type="ECO:0000313" key="1">
    <source>
        <dbReference type="EMBL" id="PFJ39489.1"/>
    </source>
</evidence>
<dbReference type="AlphaFoldDB" id="A0A9X6WP47"/>
<protein>
    <submittedName>
        <fullName evidence="1">Transposase</fullName>
    </submittedName>
</protein>
<proteinExistence type="predicted"/>
<dbReference type="EMBL" id="NUVX01000023">
    <property type="protein sequence ID" value="PFJ39489.1"/>
    <property type="molecule type" value="Genomic_DNA"/>
</dbReference>